<dbReference type="Proteomes" id="UP000595001">
    <property type="component" value="Chromosome"/>
</dbReference>
<reference evidence="2 3" key="1">
    <citation type="submission" date="2020-12" db="EMBL/GenBank/DDBJ databases">
        <title>Halosimplex halophilum sp. nov. and Halosimplex salinum sp. nov., two new members of the genus Halosimplex.</title>
        <authorList>
            <person name="Cui H.L."/>
        </authorList>
    </citation>
    <scope>NUCLEOTIDE SEQUENCE [LARGE SCALE GENOMIC DNA]</scope>
    <source>
        <strain evidence="2 3">YGH94</strain>
    </source>
</reference>
<keyword evidence="1" id="KW-0479">Metal-binding</keyword>
<keyword evidence="3" id="KW-1185">Reference proteome</keyword>
<keyword evidence="1 2" id="KW-0223">Dioxygenase</keyword>
<dbReference type="NCBIfam" id="TIGR03753">
    <property type="entry name" value="blh_monoox"/>
    <property type="match status" value="1"/>
</dbReference>
<feature type="binding site" evidence="1">
    <location>
        <position position="140"/>
    </location>
    <ligand>
        <name>Fe cation</name>
        <dbReference type="ChEBI" id="CHEBI:24875"/>
    </ligand>
</feature>
<dbReference type="AlphaFoldDB" id="A0A7T3FV30"/>
<keyword evidence="1" id="KW-0812">Transmembrane</keyword>
<feature type="transmembrane region" description="Helical" evidence="1">
    <location>
        <begin position="51"/>
        <end position="73"/>
    </location>
</feature>
<feature type="binding site" evidence="1">
    <location>
        <position position="65"/>
    </location>
    <ligand>
        <name>Fe cation</name>
        <dbReference type="ChEBI" id="CHEBI:24875"/>
    </ligand>
</feature>
<keyword evidence="1" id="KW-0408">Iron</keyword>
<feature type="transmembrane region" description="Helical" evidence="1">
    <location>
        <begin position="306"/>
        <end position="324"/>
    </location>
</feature>
<name>A0A7T3FV30_9EURY</name>
<comment type="subcellular location">
    <subcellularLocation>
        <location evidence="1">Cell membrane</location>
        <topology evidence="1">Multi-pass membrane protein</topology>
    </subcellularLocation>
</comment>
<dbReference type="GO" id="GO:0005506">
    <property type="term" value="F:iron ion binding"/>
    <property type="evidence" value="ECO:0007669"/>
    <property type="project" value="UniProtKB-UniRule"/>
</dbReference>
<dbReference type="GO" id="GO:0005886">
    <property type="term" value="C:plasma membrane"/>
    <property type="evidence" value="ECO:0007669"/>
    <property type="project" value="UniProtKB-SubCell"/>
</dbReference>
<dbReference type="GO" id="GO:0003834">
    <property type="term" value="F:beta-carotene 15,15'-dioxygenase activity"/>
    <property type="evidence" value="ECO:0007669"/>
    <property type="project" value="UniProtKB-EC"/>
</dbReference>
<feature type="transmembrane region" description="Helical" evidence="1">
    <location>
        <begin position="336"/>
        <end position="356"/>
    </location>
</feature>
<keyword evidence="1" id="KW-0472">Membrane</keyword>
<sequence length="363" mass="38760">MALARERADARVPPAARAPLRALVVWVPWLPVGVATLAFAGGLSIPPAWRYAPLVVSVVAFGMPHGAVDWAALPRAAAGRGDDSPDLRRPWRRTAAARFARRWLAVVGVVYLIAGSVYALVWFRAPLVAAGAFLALTWFHWGQGEIHPLRAVLDADHLDARWRRGLTLAVRGALPMGVPLLAFPDRYRAVLTSFVAPFGGSVPAWPFTADARLALGAALGSLTLATLAVGYRAAADRRAWVVDAGETGLLWAYFLAVPPVFAVGLYFCCWHAPRHVARVIALDDRAVAALEGGRLAPALGRFAREAAVPTLVALVGCAGLWWVAPAPEPTLAGATGVYLVAIAVLTLPHVVVVTWLDRIAGYW</sequence>
<comment type="catalytic activity">
    <reaction evidence="1">
        <text>all-trans-beta-carotene + O2 = 2 all-trans-retinal</text>
        <dbReference type="Rhea" id="RHEA:32887"/>
        <dbReference type="ChEBI" id="CHEBI:15379"/>
        <dbReference type="ChEBI" id="CHEBI:17579"/>
        <dbReference type="ChEBI" id="CHEBI:17898"/>
        <dbReference type="EC" id="1.13.11.63"/>
    </reaction>
</comment>
<dbReference type="InterPro" id="IPR022270">
    <property type="entry name" value="Blh_diox"/>
</dbReference>
<dbReference type="HAMAP" id="MF_02093">
    <property type="entry name" value="Beta_carotene_diox"/>
    <property type="match status" value="1"/>
</dbReference>
<dbReference type="EMBL" id="CP065856">
    <property type="protein sequence ID" value="QPV61217.1"/>
    <property type="molecule type" value="Genomic_DNA"/>
</dbReference>
<gene>
    <name evidence="2" type="ORF">I7X12_10570</name>
</gene>
<keyword evidence="1" id="KW-1133">Transmembrane helix</keyword>
<dbReference type="OrthoDB" id="330454at2157"/>
<feature type="transmembrane region" description="Helical" evidence="1">
    <location>
        <begin position="251"/>
        <end position="270"/>
    </location>
</feature>
<comment type="function">
    <text evidence="1">Catalyzes the cleavage of beta-carotene at its central double bond (15,15') to yield two molecules of all-trans-retinal.</text>
</comment>
<dbReference type="KEGG" id="hlt:I7X12_10570"/>
<organism evidence="2 3">
    <name type="scientific">Halosimplex litoreum</name>
    <dbReference type="NCBI Taxonomy" id="1198301"/>
    <lineage>
        <taxon>Archaea</taxon>
        <taxon>Methanobacteriati</taxon>
        <taxon>Methanobacteriota</taxon>
        <taxon>Stenosarchaea group</taxon>
        <taxon>Halobacteria</taxon>
        <taxon>Halobacteriales</taxon>
        <taxon>Haloarculaceae</taxon>
        <taxon>Halosimplex</taxon>
    </lineage>
</organism>
<feature type="transmembrane region" description="Helical" evidence="1">
    <location>
        <begin position="189"/>
        <end position="206"/>
    </location>
</feature>
<dbReference type="EC" id="1.13.11.63" evidence="1"/>
<protein>
    <recommendedName>
        <fullName evidence="1">Probable beta-carotene 15,15'-dioxygenase</fullName>
        <ecNumber evidence="1">1.13.11.63</ecNumber>
    </recommendedName>
</protein>
<dbReference type="GeneID" id="60588941"/>
<feature type="transmembrane region" description="Helical" evidence="1">
    <location>
        <begin position="213"/>
        <end position="231"/>
    </location>
</feature>
<feature type="transmembrane region" description="Helical" evidence="1">
    <location>
        <begin position="103"/>
        <end position="121"/>
    </location>
</feature>
<evidence type="ECO:0000313" key="3">
    <source>
        <dbReference type="Proteomes" id="UP000595001"/>
    </source>
</evidence>
<proteinExistence type="inferred from homology"/>
<feature type="binding site" evidence="1">
    <location>
        <position position="271"/>
    </location>
    <ligand>
        <name>Fe cation</name>
        <dbReference type="ChEBI" id="CHEBI:24875"/>
    </ligand>
</feature>
<evidence type="ECO:0000313" key="2">
    <source>
        <dbReference type="EMBL" id="QPV61217.1"/>
    </source>
</evidence>
<keyword evidence="1" id="KW-1003">Cell membrane</keyword>
<keyword evidence="1" id="KW-0560">Oxidoreductase</keyword>
<dbReference type="GO" id="GO:0010436">
    <property type="term" value="F:carotenoid dioxygenase activity"/>
    <property type="evidence" value="ECO:0007669"/>
    <property type="project" value="UniProtKB-UniRule"/>
</dbReference>
<dbReference type="RefSeq" id="WP_198060050.1">
    <property type="nucleotide sequence ID" value="NZ_CP065856.1"/>
</dbReference>
<comment type="similarity">
    <text evidence="1">Belongs to the Brp/Blh beta-carotene diooxygenase family.</text>
</comment>
<dbReference type="GO" id="GO:0016121">
    <property type="term" value="P:carotene catabolic process"/>
    <property type="evidence" value="ECO:0007669"/>
    <property type="project" value="UniProtKB-UniRule"/>
</dbReference>
<accession>A0A7T3FV30</accession>
<comment type="cofactor">
    <cofactor evidence="1">
        <name>Fe(2+)</name>
        <dbReference type="ChEBI" id="CHEBI:29033"/>
    </cofactor>
</comment>
<dbReference type="Pfam" id="PF15461">
    <property type="entry name" value="BCD"/>
    <property type="match status" value="1"/>
</dbReference>
<evidence type="ECO:0000256" key="1">
    <source>
        <dbReference type="HAMAP-Rule" id="MF_02093"/>
    </source>
</evidence>
<feature type="transmembrane region" description="Helical" evidence="1">
    <location>
        <begin position="20"/>
        <end position="45"/>
    </location>
</feature>
<feature type="binding site" evidence="1">
    <location>
        <position position="275"/>
    </location>
    <ligand>
        <name>Fe cation</name>
        <dbReference type="ChEBI" id="CHEBI:24875"/>
    </ligand>
</feature>